<dbReference type="PANTHER" id="PTHR47355">
    <property type="entry name" value="E3 UBIQUITIN-PROTEIN LIGASE SPL2"/>
    <property type="match status" value="1"/>
</dbReference>
<reference evidence="1" key="1">
    <citation type="journal article" date="2016" name="Nat. Genet.">
        <title>A high-quality carrot genome assembly provides new insights into carotenoid accumulation and asterid genome evolution.</title>
        <authorList>
            <person name="Iorizzo M."/>
            <person name="Ellison S."/>
            <person name="Senalik D."/>
            <person name="Zeng P."/>
            <person name="Satapoomin P."/>
            <person name="Huang J."/>
            <person name="Bowman M."/>
            <person name="Iovene M."/>
            <person name="Sanseverino W."/>
            <person name="Cavagnaro P."/>
            <person name="Yildiz M."/>
            <person name="Macko-Podgorni A."/>
            <person name="Moranska E."/>
            <person name="Grzebelus E."/>
            <person name="Grzebelus D."/>
            <person name="Ashrafi H."/>
            <person name="Zheng Z."/>
            <person name="Cheng S."/>
            <person name="Spooner D."/>
            <person name="Van Deynze A."/>
            <person name="Simon P."/>
        </authorList>
    </citation>
    <scope>NUCLEOTIDE SEQUENCE</scope>
    <source>
        <tissue evidence="1">Leaf</tissue>
    </source>
</reference>
<accession>A0A175YAS8</accession>
<reference evidence="1" key="2">
    <citation type="submission" date="2022-03" db="EMBL/GenBank/DDBJ databases">
        <title>Draft title - Genomic analysis of global carrot germplasm unveils the trajectory of domestication and the origin of high carotenoid orange carrot.</title>
        <authorList>
            <person name="Iorizzo M."/>
            <person name="Ellison S."/>
            <person name="Senalik D."/>
            <person name="Macko-Podgorni A."/>
            <person name="Grzebelus D."/>
            <person name="Bostan H."/>
            <person name="Rolling W."/>
            <person name="Curaba J."/>
            <person name="Simon P."/>
        </authorList>
    </citation>
    <scope>NUCLEOTIDE SEQUENCE</scope>
    <source>
        <tissue evidence="1">Leaf</tissue>
    </source>
</reference>
<gene>
    <name evidence="1" type="ORF">DCAR_0311698</name>
</gene>
<keyword evidence="2" id="KW-1185">Reference proteome</keyword>
<evidence type="ECO:0000313" key="1">
    <source>
        <dbReference type="EMBL" id="WOG92431.1"/>
    </source>
</evidence>
<dbReference type="InterPro" id="IPR044247">
    <property type="entry name" value="SPL2-like"/>
</dbReference>
<proteinExistence type="predicted"/>
<dbReference type="Proteomes" id="UP000077755">
    <property type="component" value="Chromosome 3"/>
</dbReference>
<dbReference type="PANTHER" id="PTHR47355:SF1">
    <property type="entry name" value="E3 UBIQUITIN-PROTEIN LIGASE SPL2"/>
    <property type="match status" value="1"/>
</dbReference>
<evidence type="ECO:0000313" key="2">
    <source>
        <dbReference type="Proteomes" id="UP000077755"/>
    </source>
</evidence>
<dbReference type="AlphaFoldDB" id="A0A175YAS8"/>
<name>A0A175YAS8_DAUCS</name>
<organism evidence="1 2">
    <name type="scientific">Daucus carota subsp. sativus</name>
    <name type="common">Carrot</name>
    <dbReference type="NCBI Taxonomy" id="79200"/>
    <lineage>
        <taxon>Eukaryota</taxon>
        <taxon>Viridiplantae</taxon>
        <taxon>Streptophyta</taxon>
        <taxon>Embryophyta</taxon>
        <taxon>Tracheophyta</taxon>
        <taxon>Spermatophyta</taxon>
        <taxon>Magnoliopsida</taxon>
        <taxon>eudicotyledons</taxon>
        <taxon>Gunneridae</taxon>
        <taxon>Pentapetalae</taxon>
        <taxon>asterids</taxon>
        <taxon>campanulids</taxon>
        <taxon>Apiales</taxon>
        <taxon>Apiaceae</taxon>
        <taxon>Apioideae</taxon>
        <taxon>Scandiceae</taxon>
        <taxon>Daucinae</taxon>
        <taxon>Daucus</taxon>
        <taxon>Daucus sect. Daucus</taxon>
    </lineage>
</organism>
<dbReference type="Gramene" id="KZM80301">
    <property type="protein sequence ID" value="KZM80301"/>
    <property type="gene ID" value="DCAR_031911"/>
</dbReference>
<sequence>MQAIAGIVVISLLSLALKLVVLGISGLLGKTDILDKGGLSHPKIAGNNKIWSDMTKEQRLVDLTFRTKVLFWSGVVPSSLAVGVLSYVAVRWKEWRQVRRIQQDNSAASNERDAQVVADEETGDIADGELCGQHSFHVDTGR</sequence>
<protein>
    <submittedName>
        <fullName evidence="1">Uncharacterized protein</fullName>
    </submittedName>
</protein>
<dbReference type="GO" id="GO:0004842">
    <property type="term" value="F:ubiquitin-protein transferase activity"/>
    <property type="evidence" value="ECO:0007669"/>
    <property type="project" value="InterPro"/>
</dbReference>
<dbReference type="EMBL" id="CP093345">
    <property type="protein sequence ID" value="WOG92431.1"/>
    <property type="molecule type" value="Genomic_DNA"/>
</dbReference>